<evidence type="ECO:0000313" key="2">
    <source>
        <dbReference type="EMBL" id="EJK58392.1"/>
    </source>
</evidence>
<organism evidence="2 3">
    <name type="scientific">Thalassiosira oceanica</name>
    <name type="common">Marine diatom</name>
    <dbReference type="NCBI Taxonomy" id="159749"/>
    <lineage>
        <taxon>Eukaryota</taxon>
        <taxon>Sar</taxon>
        <taxon>Stramenopiles</taxon>
        <taxon>Ochrophyta</taxon>
        <taxon>Bacillariophyta</taxon>
        <taxon>Coscinodiscophyceae</taxon>
        <taxon>Thalassiosirophycidae</taxon>
        <taxon>Thalassiosirales</taxon>
        <taxon>Thalassiosiraceae</taxon>
        <taxon>Thalassiosira</taxon>
    </lineage>
</organism>
<protein>
    <submittedName>
        <fullName evidence="2">Uncharacterized protein</fullName>
    </submittedName>
</protein>
<feature type="compositionally biased region" description="Basic residues" evidence="1">
    <location>
        <begin position="125"/>
        <end position="147"/>
    </location>
</feature>
<evidence type="ECO:0000313" key="3">
    <source>
        <dbReference type="Proteomes" id="UP000266841"/>
    </source>
</evidence>
<dbReference type="EMBL" id="AGNL01025337">
    <property type="protein sequence ID" value="EJK58392.1"/>
    <property type="molecule type" value="Genomic_DNA"/>
</dbReference>
<name>K0SIQ8_THAOC</name>
<evidence type="ECO:0000256" key="1">
    <source>
        <dbReference type="SAM" id="MobiDB-lite"/>
    </source>
</evidence>
<dbReference type="Proteomes" id="UP000266841">
    <property type="component" value="Unassembled WGS sequence"/>
</dbReference>
<feature type="region of interest" description="Disordered" evidence="1">
    <location>
        <begin position="179"/>
        <end position="198"/>
    </location>
</feature>
<reference evidence="2 3" key="1">
    <citation type="journal article" date="2012" name="Genome Biol.">
        <title>Genome and low-iron response of an oceanic diatom adapted to chronic iron limitation.</title>
        <authorList>
            <person name="Lommer M."/>
            <person name="Specht M."/>
            <person name="Roy A.S."/>
            <person name="Kraemer L."/>
            <person name="Andreson R."/>
            <person name="Gutowska M.A."/>
            <person name="Wolf J."/>
            <person name="Bergner S.V."/>
            <person name="Schilhabel M.B."/>
            <person name="Klostermeier U.C."/>
            <person name="Beiko R.G."/>
            <person name="Rosenstiel P."/>
            <person name="Hippler M."/>
            <person name="Laroche J."/>
        </authorList>
    </citation>
    <scope>NUCLEOTIDE SEQUENCE [LARGE SCALE GENOMIC DNA]</scope>
    <source>
        <strain evidence="2 3">CCMP1005</strain>
    </source>
</reference>
<feature type="region of interest" description="Disordered" evidence="1">
    <location>
        <begin position="68"/>
        <end position="174"/>
    </location>
</feature>
<feature type="compositionally biased region" description="Low complexity" evidence="1">
    <location>
        <begin position="158"/>
        <end position="172"/>
    </location>
</feature>
<dbReference type="AlphaFoldDB" id="K0SIQ8"/>
<gene>
    <name evidence="2" type="ORF">THAOC_21485</name>
</gene>
<comment type="caution">
    <text evidence="2">The sequence shown here is derived from an EMBL/GenBank/DDBJ whole genome shotgun (WGS) entry which is preliminary data.</text>
</comment>
<keyword evidence="3" id="KW-1185">Reference proteome</keyword>
<sequence length="217" mass="23483">MAVVFHGVVLGRVVVFGIGVVLVPQRESHPATSSPRRVRPDLHRCHNWTKRSFTRPYPRALMRLRPAFPAPLTGSSTRGGRGDIAVPRPGSARPPDLPSGFSTTTSARPRRRRPSPASSGIAALCRRRVVGTARRRGRRRPSQRTRARRVDTLRRPPAKAQTTPSPSSPASARRTCHLDGRVEADEPSTNSNGDTAVDPYALGPAGLVLGDDVPVAH</sequence>
<proteinExistence type="predicted"/>
<accession>K0SIQ8</accession>